<keyword evidence="2" id="KW-1185">Reference proteome</keyword>
<name>A0A364K1R8_9BACL</name>
<accession>A0A364K1R8</accession>
<protein>
    <submittedName>
        <fullName evidence="1">Uncharacterized protein</fullName>
    </submittedName>
</protein>
<proteinExistence type="predicted"/>
<evidence type="ECO:0000313" key="1">
    <source>
        <dbReference type="EMBL" id="RAL21978.1"/>
    </source>
</evidence>
<reference evidence="1 2" key="2">
    <citation type="submission" date="2018-06" db="EMBL/GenBank/DDBJ databases">
        <authorList>
            <person name="Zhirakovskaya E."/>
        </authorList>
    </citation>
    <scope>NUCLEOTIDE SEQUENCE [LARGE SCALE GENOMIC DNA]</scope>
    <source>
        <strain evidence="1 2">FBKL4.011</strain>
    </source>
</reference>
<gene>
    <name evidence="1" type="ORF">DL897_15455</name>
</gene>
<evidence type="ECO:0000313" key="2">
    <source>
        <dbReference type="Proteomes" id="UP000251213"/>
    </source>
</evidence>
<comment type="caution">
    <text evidence="1">The sequence shown here is derived from an EMBL/GenBank/DDBJ whole genome shotgun (WGS) entry which is preliminary data.</text>
</comment>
<dbReference type="Proteomes" id="UP000251213">
    <property type="component" value="Unassembled WGS sequence"/>
</dbReference>
<dbReference type="AlphaFoldDB" id="A0A364K1R8"/>
<reference evidence="1 2" key="1">
    <citation type="submission" date="2018-06" db="EMBL/GenBank/DDBJ databases">
        <title>Thermoflavimicrobium daqus sp. nov., a thermophilic microbe isolated from Moutai-flavour Daqu.</title>
        <authorList>
            <person name="Wang X."/>
            <person name="Zhou H."/>
        </authorList>
    </citation>
    <scope>NUCLEOTIDE SEQUENCE [LARGE SCALE GENOMIC DNA]</scope>
    <source>
        <strain evidence="1 2">FBKL4.011</strain>
    </source>
</reference>
<sequence>MQNWYKVDQMARIRQQEMCQELCNIPRLSKESLLDTFIQQIRQFFREDYPKYLHEQLCCLDKI</sequence>
<dbReference type="RefSeq" id="WP_113660020.1">
    <property type="nucleotide sequence ID" value="NZ_KZ845673.1"/>
</dbReference>
<dbReference type="EMBL" id="QJKK01000011">
    <property type="protein sequence ID" value="RAL21978.1"/>
    <property type="molecule type" value="Genomic_DNA"/>
</dbReference>
<organism evidence="1 2">
    <name type="scientific">Thermoflavimicrobium daqui</name>
    <dbReference type="NCBI Taxonomy" id="2137476"/>
    <lineage>
        <taxon>Bacteria</taxon>
        <taxon>Bacillati</taxon>
        <taxon>Bacillota</taxon>
        <taxon>Bacilli</taxon>
        <taxon>Bacillales</taxon>
        <taxon>Thermoactinomycetaceae</taxon>
        <taxon>Thermoflavimicrobium</taxon>
    </lineage>
</organism>